<sequence>MSLPSSASFPKMMISLLTILAKPLHRTAVNHWSLRRRILKGPISTAVLMGAWFGNTPIWPLLVDKMISFTSQSQIIRLGVST</sequence>
<dbReference type="AlphaFoldDB" id="A0A921QKI7"/>
<evidence type="ECO:0000313" key="3">
    <source>
        <dbReference type="Proteomes" id="UP000807115"/>
    </source>
</evidence>
<organism evidence="1 3">
    <name type="scientific">Sorghum bicolor</name>
    <name type="common">Sorghum</name>
    <name type="synonym">Sorghum vulgare</name>
    <dbReference type="NCBI Taxonomy" id="4558"/>
    <lineage>
        <taxon>Eukaryota</taxon>
        <taxon>Viridiplantae</taxon>
        <taxon>Streptophyta</taxon>
        <taxon>Embryophyta</taxon>
        <taxon>Tracheophyta</taxon>
        <taxon>Spermatophyta</taxon>
        <taxon>Magnoliopsida</taxon>
        <taxon>Liliopsida</taxon>
        <taxon>Poales</taxon>
        <taxon>Poaceae</taxon>
        <taxon>PACMAD clade</taxon>
        <taxon>Panicoideae</taxon>
        <taxon>Andropogonodae</taxon>
        <taxon>Andropogoneae</taxon>
        <taxon>Sorghinae</taxon>
        <taxon>Sorghum</taxon>
    </lineage>
</organism>
<dbReference type="Proteomes" id="UP000807115">
    <property type="component" value="Chromosome 7"/>
</dbReference>
<reference evidence="1" key="1">
    <citation type="journal article" date="2019" name="BMC Genomics">
        <title>A new reference genome for Sorghum bicolor reveals high levels of sequence similarity between sweet and grain genotypes: implications for the genetics of sugar metabolism.</title>
        <authorList>
            <person name="Cooper E.A."/>
            <person name="Brenton Z.W."/>
            <person name="Flinn B.S."/>
            <person name="Jenkins J."/>
            <person name="Shu S."/>
            <person name="Flowers D."/>
            <person name="Luo F."/>
            <person name="Wang Y."/>
            <person name="Xia P."/>
            <person name="Barry K."/>
            <person name="Daum C."/>
            <person name="Lipzen A."/>
            <person name="Yoshinaga Y."/>
            <person name="Schmutz J."/>
            <person name="Saski C."/>
            <person name="Vermerris W."/>
            <person name="Kresovich S."/>
        </authorList>
    </citation>
    <scope>NUCLEOTIDE SEQUENCE</scope>
</reference>
<protein>
    <submittedName>
        <fullName evidence="1">Uncharacterized protein</fullName>
    </submittedName>
</protein>
<dbReference type="EMBL" id="CM027686">
    <property type="protein sequence ID" value="KAG0523904.1"/>
    <property type="molecule type" value="Genomic_DNA"/>
</dbReference>
<dbReference type="EMBL" id="CM027681">
    <property type="protein sequence ID" value="KAG0543098.1"/>
    <property type="molecule type" value="Genomic_DNA"/>
</dbReference>
<proteinExistence type="predicted"/>
<accession>A0A921QKI7</accession>
<evidence type="ECO:0000313" key="1">
    <source>
        <dbReference type="EMBL" id="KAG0523904.1"/>
    </source>
</evidence>
<dbReference type="Proteomes" id="UP000807115">
    <property type="component" value="Chromosome 2"/>
</dbReference>
<name>A0A921QKI7_SORBI</name>
<gene>
    <name evidence="2" type="ORF">BDA96_02G160500</name>
    <name evidence="1" type="ORF">BDA96_07G163300</name>
</gene>
<evidence type="ECO:0000313" key="2">
    <source>
        <dbReference type="EMBL" id="KAG0543098.1"/>
    </source>
</evidence>
<comment type="caution">
    <text evidence="1">The sequence shown here is derived from an EMBL/GenBank/DDBJ whole genome shotgun (WGS) entry which is preliminary data.</text>
</comment>
<reference evidence="1" key="2">
    <citation type="submission" date="2020-10" db="EMBL/GenBank/DDBJ databases">
        <authorList>
            <person name="Cooper E.A."/>
            <person name="Brenton Z.W."/>
            <person name="Flinn B.S."/>
            <person name="Jenkins J."/>
            <person name="Shu S."/>
            <person name="Flowers D."/>
            <person name="Luo F."/>
            <person name="Wang Y."/>
            <person name="Xia P."/>
            <person name="Barry K."/>
            <person name="Daum C."/>
            <person name="Lipzen A."/>
            <person name="Yoshinaga Y."/>
            <person name="Schmutz J."/>
            <person name="Saski C."/>
            <person name="Vermerris W."/>
            <person name="Kresovich S."/>
        </authorList>
    </citation>
    <scope>NUCLEOTIDE SEQUENCE</scope>
</reference>